<protein>
    <submittedName>
        <fullName evidence="11">Lipoprotein-releasing system permease protein</fullName>
    </submittedName>
</protein>
<name>A0A5C1E7M0_9RHOO</name>
<dbReference type="PANTHER" id="PTHR30489:SF0">
    <property type="entry name" value="LIPOPROTEIN-RELEASING SYSTEM TRANSMEMBRANE PROTEIN LOLE"/>
    <property type="match status" value="1"/>
</dbReference>
<feature type="transmembrane region" description="Helical" evidence="8">
    <location>
        <begin position="322"/>
        <end position="349"/>
    </location>
</feature>
<keyword evidence="3" id="KW-0813">Transport</keyword>
<evidence type="ECO:0000256" key="6">
    <source>
        <dbReference type="ARBA" id="ARBA00022989"/>
    </source>
</evidence>
<evidence type="ECO:0000259" key="10">
    <source>
        <dbReference type="Pfam" id="PF12704"/>
    </source>
</evidence>
<dbReference type="InterPro" id="IPR011925">
    <property type="entry name" value="LolCE_TM"/>
</dbReference>
<keyword evidence="7 8" id="KW-0472">Membrane</keyword>
<evidence type="ECO:0000256" key="2">
    <source>
        <dbReference type="ARBA" id="ARBA00005236"/>
    </source>
</evidence>
<feature type="domain" description="MacB-like periplasmic core" evidence="10">
    <location>
        <begin position="32"/>
        <end position="248"/>
    </location>
</feature>
<comment type="subcellular location">
    <subcellularLocation>
        <location evidence="1">Cell membrane</location>
        <topology evidence="1">Multi-pass membrane protein</topology>
    </subcellularLocation>
</comment>
<evidence type="ECO:0000313" key="11">
    <source>
        <dbReference type="EMBL" id="QEL64952.1"/>
    </source>
</evidence>
<gene>
    <name evidence="11" type="primary">lolC</name>
    <name evidence="11" type="ORF">OTERR_14760</name>
</gene>
<keyword evidence="11" id="KW-0449">Lipoprotein</keyword>
<dbReference type="NCBIfam" id="TIGR02212">
    <property type="entry name" value="lolCE"/>
    <property type="match status" value="1"/>
</dbReference>
<evidence type="ECO:0000259" key="9">
    <source>
        <dbReference type="Pfam" id="PF02687"/>
    </source>
</evidence>
<evidence type="ECO:0000256" key="5">
    <source>
        <dbReference type="ARBA" id="ARBA00022692"/>
    </source>
</evidence>
<dbReference type="Pfam" id="PF02687">
    <property type="entry name" value="FtsX"/>
    <property type="match status" value="1"/>
</dbReference>
<evidence type="ECO:0000256" key="3">
    <source>
        <dbReference type="ARBA" id="ARBA00022448"/>
    </source>
</evidence>
<dbReference type="PANTHER" id="PTHR30489">
    <property type="entry name" value="LIPOPROTEIN-RELEASING SYSTEM TRANSMEMBRANE PROTEIN LOLE"/>
    <property type="match status" value="1"/>
</dbReference>
<keyword evidence="12" id="KW-1185">Reference proteome</keyword>
<organism evidence="11 12">
    <name type="scientific">Oryzomicrobium terrae</name>
    <dbReference type="NCBI Taxonomy" id="1735038"/>
    <lineage>
        <taxon>Bacteria</taxon>
        <taxon>Pseudomonadati</taxon>
        <taxon>Pseudomonadota</taxon>
        <taxon>Betaproteobacteria</taxon>
        <taxon>Rhodocyclales</taxon>
        <taxon>Rhodocyclaceae</taxon>
        <taxon>Oryzomicrobium</taxon>
    </lineage>
</organism>
<feature type="transmembrane region" description="Helical" evidence="8">
    <location>
        <begin position="277"/>
        <end position="301"/>
    </location>
</feature>
<evidence type="ECO:0000256" key="4">
    <source>
        <dbReference type="ARBA" id="ARBA00022475"/>
    </source>
</evidence>
<evidence type="ECO:0000313" key="12">
    <source>
        <dbReference type="Proteomes" id="UP000323671"/>
    </source>
</evidence>
<keyword evidence="5 8" id="KW-0812">Transmembrane</keyword>
<feature type="transmembrane region" description="Helical" evidence="8">
    <location>
        <begin position="27"/>
        <end position="53"/>
    </location>
</feature>
<dbReference type="Proteomes" id="UP000323671">
    <property type="component" value="Chromosome"/>
</dbReference>
<proteinExistence type="inferred from homology"/>
<dbReference type="InterPro" id="IPR025857">
    <property type="entry name" value="MacB_PCD"/>
</dbReference>
<dbReference type="RefSeq" id="WP_054620697.1">
    <property type="nucleotide sequence ID" value="NZ_CP022579.1"/>
</dbReference>
<dbReference type="KEGG" id="otr:OTERR_14760"/>
<feature type="domain" description="ABC3 transporter permease C-terminal" evidence="9">
    <location>
        <begin position="280"/>
        <end position="413"/>
    </location>
</feature>
<dbReference type="Pfam" id="PF12704">
    <property type="entry name" value="MacB_PCD"/>
    <property type="match status" value="1"/>
</dbReference>
<evidence type="ECO:0000256" key="1">
    <source>
        <dbReference type="ARBA" id="ARBA00004651"/>
    </source>
</evidence>
<keyword evidence="4" id="KW-1003">Cell membrane</keyword>
<dbReference type="GO" id="GO:0042953">
    <property type="term" value="P:lipoprotein transport"/>
    <property type="evidence" value="ECO:0007669"/>
    <property type="project" value="InterPro"/>
</dbReference>
<accession>A0A5C1E7M0</accession>
<comment type="similarity">
    <text evidence="2">Belongs to the ABC-4 integral membrane protein family. LolC/E subfamily.</text>
</comment>
<evidence type="ECO:0000256" key="8">
    <source>
        <dbReference type="SAM" id="Phobius"/>
    </source>
</evidence>
<reference evidence="11 12" key="1">
    <citation type="submission" date="2017-07" db="EMBL/GenBank/DDBJ databases">
        <title>Complete genome sequence of Oryzomicrobium terrae TPP412.</title>
        <authorList>
            <person name="Chiu L.-W."/>
            <person name="Lo K.-J."/>
            <person name="Tsai Y.-M."/>
            <person name="Lin S.-S."/>
            <person name="Kuo C.-H."/>
            <person name="Liu C.-T."/>
        </authorList>
    </citation>
    <scope>NUCLEOTIDE SEQUENCE [LARGE SCALE GENOMIC DNA]</scope>
    <source>
        <strain evidence="11 12">TPP412</strain>
    </source>
</reference>
<evidence type="ECO:0000256" key="7">
    <source>
        <dbReference type="ARBA" id="ARBA00023136"/>
    </source>
</evidence>
<dbReference type="AlphaFoldDB" id="A0A5C1E7M0"/>
<dbReference type="InterPro" id="IPR003838">
    <property type="entry name" value="ABC3_permease_C"/>
</dbReference>
<dbReference type="GO" id="GO:0098797">
    <property type="term" value="C:plasma membrane protein complex"/>
    <property type="evidence" value="ECO:0007669"/>
    <property type="project" value="TreeGrafter"/>
</dbReference>
<sequence>MSSLPYELLIGLRYTRAKKRGARRNRFVSFISAISMAGIALGVAALIVVLSVMNGFQKELRERILGVASHIQIEGMDGQLPDWPRVLEEARRHPDVKGAAPFVQAQSMLTFGDEVRGVVIRGVLPDMENQVADFGSHIKSGALADLKPGEFGIVLGSEVARALRVFVGDKVTVIAPQGSVTPAGVVPRLKTFKVVGIFEVGMFEYDSGLALINLQDAQTLYRLGDNVSGVRLKLDDLFQAPRVAREVARMIRADAYLTDWTRSHANFFRAVQIEKNMMFIILSLIVAVAAFNIVSTLVMAVTDKQADIAILRTLGASPRSIMAIFMVQGVLIGAVGLAIGVAGGVALALNIDVVVPFIERITGVQFLSREVYYISQLPSDLQWGDVITVTTVAFVLGIVATLYPSYRASRVNPAEALRYE</sequence>
<feature type="transmembrane region" description="Helical" evidence="8">
    <location>
        <begin position="386"/>
        <end position="403"/>
    </location>
</feature>
<dbReference type="GO" id="GO:0044874">
    <property type="term" value="P:lipoprotein localization to outer membrane"/>
    <property type="evidence" value="ECO:0007669"/>
    <property type="project" value="TreeGrafter"/>
</dbReference>
<dbReference type="EMBL" id="CP022579">
    <property type="protein sequence ID" value="QEL64952.1"/>
    <property type="molecule type" value="Genomic_DNA"/>
</dbReference>
<dbReference type="InterPro" id="IPR051447">
    <property type="entry name" value="Lipoprotein-release_system"/>
</dbReference>
<keyword evidence="6 8" id="KW-1133">Transmembrane helix</keyword>